<dbReference type="Gene3D" id="3.40.50.1240">
    <property type="entry name" value="Phosphoglycerate mutase-like"/>
    <property type="match status" value="1"/>
</dbReference>
<evidence type="ECO:0000313" key="1">
    <source>
        <dbReference type="EMBL" id="OEU08873.1"/>
    </source>
</evidence>
<accession>A0A1E7ETI9</accession>
<dbReference type="KEGG" id="fcy:FRACYDRAFT_249218"/>
<dbReference type="AlphaFoldDB" id="A0A1E7ETI9"/>
<dbReference type="PANTHER" id="PTHR16469:SF27">
    <property type="entry name" value="UBIQUITIN-ASSOCIATED AND SH3 DOMAIN-CONTAINING BA-RELATED"/>
    <property type="match status" value="1"/>
</dbReference>
<dbReference type="InParanoid" id="A0A1E7ETI9"/>
<keyword evidence="2" id="KW-1185">Reference proteome</keyword>
<reference evidence="1 2" key="1">
    <citation type="submission" date="2016-09" db="EMBL/GenBank/DDBJ databases">
        <title>Extensive genetic diversity and differential bi-allelic expression allows diatom success in the polar Southern Ocean.</title>
        <authorList>
            <consortium name="DOE Joint Genome Institute"/>
            <person name="Mock T."/>
            <person name="Otillar R.P."/>
            <person name="Strauss J."/>
            <person name="Dupont C."/>
            <person name="Frickenhaus S."/>
            <person name="Maumus F."/>
            <person name="Mcmullan M."/>
            <person name="Sanges R."/>
            <person name="Schmutz J."/>
            <person name="Toseland A."/>
            <person name="Valas R."/>
            <person name="Veluchamy A."/>
            <person name="Ward B.J."/>
            <person name="Allen A."/>
            <person name="Barry K."/>
            <person name="Falciatore A."/>
            <person name="Ferrante M."/>
            <person name="Fortunato A.E."/>
            <person name="Gloeckner G."/>
            <person name="Gruber A."/>
            <person name="Hipkin R."/>
            <person name="Janech M."/>
            <person name="Kroth P."/>
            <person name="Leese F."/>
            <person name="Lindquist E."/>
            <person name="Lyon B.R."/>
            <person name="Martin J."/>
            <person name="Mayer C."/>
            <person name="Parker M."/>
            <person name="Quesneville H."/>
            <person name="Raymond J."/>
            <person name="Uhlig C."/>
            <person name="Valentin K.U."/>
            <person name="Worden A.Z."/>
            <person name="Armbrust E.V."/>
            <person name="Bowler C."/>
            <person name="Green B."/>
            <person name="Moulton V."/>
            <person name="Van Oosterhout C."/>
            <person name="Grigoriev I."/>
        </authorList>
    </citation>
    <scope>NUCLEOTIDE SEQUENCE [LARGE SCALE GENOMIC DNA]</scope>
    <source>
        <strain evidence="1 2">CCMP1102</strain>
    </source>
</reference>
<dbReference type="SUPFAM" id="SSF53254">
    <property type="entry name" value="Phosphoglycerate mutase-like"/>
    <property type="match status" value="1"/>
</dbReference>
<gene>
    <name evidence="1" type="ORF">FRACYDRAFT_249218</name>
</gene>
<dbReference type="InterPro" id="IPR051710">
    <property type="entry name" value="Phosphatase_SH3-domain"/>
</dbReference>
<dbReference type="Proteomes" id="UP000095751">
    <property type="component" value="Unassembled WGS sequence"/>
</dbReference>
<dbReference type="EMBL" id="KV784378">
    <property type="protein sequence ID" value="OEU08873.1"/>
    <property type="molecule type" value="Genomic_DNA"/>
</dbReference>
<organism evidence="1 2">
    <name type="scientific">Fragilariopsis cylindrus CCMP1102</name>
    <dbReference type="NCBI Taxonomy" id="635003"/>
    <lineage>
        <taxon>Eukaryota</taxon>
        <taxon>Sar</taxon>
        <taxon>Stramenopiles</taxon>
        <taxon>Ochrophyta</taxon>
        <taxon>Bacillariophyta</taxon>
        <taxon>Bacillariophyceae</taxon>
        <taxon>Bacillariophycidae</taxon>
        <taxon>Bacillariales</taxon>
        <taxon>Bacillariaceae</taxon>
        <taxon>Fragilariopsis</taxon>
    </lineage>
</organism>
<evidence type="ECO:0000313" key="2">
    <source>
        <dbReference type="Proteomes" id="UP000095751"/>
    </source>
</evidence>
<dbReference type="InterPro" id="IPR029033">
    <property type="entry name" value="His_PPase_superfam"/>
</dbReference>
<name>A0A1E7ETI9_9STRA</name>
<evidence type="ECO:0008006" key="3">
    <source>
        <dbReference type="Google" id="ProtNLM"/>
    </source>
</evidence>
<proteinExistence type="predicted"/>
<protein>
    <recommendedName>
        <fullName evidence="3">Phosphoglycerate mutase-like protein</fullName>
    </recommendedName>
</protein>
<dbReference type="PANTHER" id="PTHR16469">
    <property type="entry name" value="UBIQUITIN-ASSOCIATED AND SH3 DOMAIN-CONTAINING BA-RELATED"/>
    <property type="match status" value="1"/>
</dbReference>
<dbReference type="Pfam" id="PF00300">
    <property type="entry name" value="His_Phos_1"/>
    <property type="match status" value="1"/>
</dbReference>
<sequence>MKSGYDEYSKWTRPNDTPLSYEGTIMAMETGSYFSDQQLNLKGKIDKIIVSPALRCIQTAKPISEALGLQMNIEEGLYDIPITGLYTCGSTDDDEFNNKRWDYPYIPWPTLVERQCYFTNINMNYKSNIKVVVQEKQPVVVTEVQKDFTAYVKRTMDVSMSMLDQFPEDNICVVSHALTIALMAAVIMKVPIETLAGDFTSRNPETKGYLGGLPPMGSVTRLYRKKGGSNSNNDEKWKIDTSLFNYVDHITRTDLTYGGLPRLPKEVMKNLGHIPKWTKDGIAANNWELVERS</sequence>
<dbReference type="OrthoDB" id="414418at2759"/>
<dbReference type="CDD" id="cd07067">
    <property type="entry name" value="HP_PGM_like"/>
    <property type="match status" value="1"/>
</dbReference>
<dbReference type="InterPro" id="IPR013078">
    <property type="entry name" value="His_Pase_superF_clade-1"/>
</dbReference>